<dbReference type="OrthoDB" id="1125195at2759"/>
<gene>
    <name evidence="1" type="ORF">Bca52824_074412</name>
</gene>
<dbReference type="AlphaFoldDB" id="A0A8X7PQ73"/>
<dbReference type="EMBL" id="JAAMPC010000015">
    <property type="protein sequence ID" value="KAG2255118.1"/>
    <property type="molecule type" value="Genomic_DNA"/>
</dbReference>
<comment type="caution">
    <text evidence="1">The sequence shown here is derived from an EMBL/GenBank/DDBJ whole genome shotgun (WGS) entry which is preliminary data.</text>
</comment>
<dbReference type="Proteomes" id="UP000886595">
    <property type="component" value="Unassembled WGS sequence"/>
</dbReference>
<reference evidence="1 2" key="1">
    <citation type="submission" date="2020-02" db="EMBL/GenBank/DDBJ databases">
        <authorList>
            <person name="Ma Q."/>
            <person name="Huang Y."/>
            <person name="Song X."/>
            <person name="Pei D."/>
        </authorList>
    </citation>
    <scope>NUCLEOTIDE SEQUENCE [LARGE SCALE GENOMIC DNA]</scope>
    <source>
        <strain evidence="1">Sxm20200214</strain>
        <tissue evidence="1">Leaf</tissue>
    </source>
</reference>
<proteinExistence type="predicted"/>
<keyword evidence="2" id="KW-1185">Reference proteome</keyword>
<name>A0A8X7PQ73_BRACI</name>
<evidence type="ECO:0000313" key="2">
    <source>
        <dbReference type="Proteomes" id="UP000886595"/>
    </source>
</evidence>
<protein>
    <submittedName>
        <fullName evidence="1">Uncharacterized protein</fullName>
    </submittedName>
</protein>
<evidence type="ECO:0000313" key="1">
    <source>
        <dbReference type="EMBL" id="KAG2255118.1"/>
    </source>
</evidence>
<sequence length="69" mass="8156">MEKRDLPNSVANRAHAADQWRQLVKRCQTVRFVMNINLRKRTTPEDKWTGGNKKNEHYFPSLKPSMNCL</sequence>
<organism evidence="1 2">
    <name type="scientific">Brassica carinata</name>
    <name type="common">Ethiopian mustard</name>
    <name type="synonym">Abyssinian cabbage</name>
    <dbReference type="NCBI Taxonomy" id="52824"/>
    <lineage>
        <taxon>Eukaryota</taxon>
        <taxon>Viridiplantae</taxon>
        <taxon>Streptophyta</taxon>
        <taxon>Embryophyta</taxon>
        <taxon>Tracheophyta</taxon>
        <taxon>Spermatophyta</taxon>
        <taxon>Magnoliopsida</taxon>
        <taxon>eudicotyledons</taxon>
        <taxon>Gunneridae</taxon>
        <taxon>Pentapetalae</taxon>
        <taxon>rosids</taxon>
        <taxon>malvids</taxon>
        <taxon>Brassicales</taxon>
        <taxon>Brassicaceae</taxon>
        <taxon>Brassiceae</taxon>
        <taxon>Brassica</taxon>
    </lineage>
</organism>
<accession>A0A8X7PQ73</accession>